<feature type="chain" id="PRO_5030708880" description="SGNH domain-containing protein" evidence="1">
    <location>
        <begin position="26"/>
        <end position="291"/>
    </location>
</feature>
<proteinExistence type="predicted"/>
<evidence type="ECO:0000313" key="3">
    <source>
        <dbReference type="EMBL" id="MBB5701184.1"/>
    </source>
</evidence>
<dbReference type="Gene3D" id="3.40.50.1110">
    <property type="entry name" value="SGNH hydrolase"/>
    <property type="match status" value="1"/>
</dbReference>
<evidence type="ECO:0000256" key="1">
    <source>
        <dbReference type="SAM" id="SignalP"/>
    </source>
</evidence>
<keyword evidence="4" id="KW-1185">Reference proteome</keyword>
<dbReference type="AlphaFoldDB" id="A0A7W9AV59"/>
<sequence>MAISSIGLFLIAAICLRIMPSPSFALPDLDPNYPGPSVLAFGTASPTDVAPIPRLADLKRDLPSIYLNKCHQNIQGSEAIRCEFGDVESSRIAVLVGDSVAGQWLPALEKIAKEDGWKLISITKSGCAYISIPVRYKGKIYQSCIDWQKNALQSIKDIRPSIIFASQADSYGYVSQEEMNAAFLSRWDEYKKIGAKVFVIESTPKLSFDPAECLSENKNCQTALDKAYPKHRIQEIAKKRDVHYIDLNTSVCSSTSCDAIVGNVIAWRDKIHLSATFVRMMAPIIQTRIHM</sequence>
<feature type="signal peptide" evidence="1">
    <location>
        <begin position="1"/>
        <end position="25"/>
    </location>
</feature>
<feature type="domain" description="SGNH" evidence="2">
    <location>
        <begin position="70"/>
        <end position="286"/>
    </location>
</feature>
<gene>
    <name evidence="3" type="ORF">FHS76_001033</name>
</gene>
<dbReference type="Proteomes" id="UP000555546">
    <property type="component" value="Unassembled WGS sequence"/>
</dbReference>
<dbReference type="Pfam" id="PF19040">
    <property type="entry name" value="SGNH"/>
    <property type="match status" value="1"/>
</dbReference>
<protein>
    <recommendedName>
        <fullName evidence="2">SGNH domain-containing protein</fullName>
    </recommendedName>
</protein>
<dbReference type="InterPro" id="IPR043968">
    <property type="entry name" value="SGNH"/>
</dbReference>
<keyword evidence="1" id="KW-0732">Signal</keyword>
<accession>A0A7W9AV59</accession>
<evidence type="ECO:0000313" key="4">
    <source>
        <dbReference type="Proteomes" id="UP000555546"/>
    </source>
</evidence>
<comment type="caution">
    <text evidence="3">The sequence shown here is derived from an EMBL/GenBank/DDBJ whole genome shotgun (WGS) entry which is preliminary data.</text>
</comment>
<dbReference type="EMBL" id="JACIJG010000003">
    <property type="protein sequence ID" value="MBB5701184.1"/>
    <property type="molecule type" value="Genomic_DNA"/>
</dbReference>
<dbReference type="InterPro" id="IPR036514">
    <property type="entry name" value="SGNH_hydro_sf"/>
</dbReference>
<dbReference type="SUPFAM" id="SSF52266">
    <property type="entry name" value="SGNH hydrolase"/>
    <property type="match status" value="1"/>
</dbReference>
<name>A0A7W9AV59_9HYPH</name>
<reference evidence="3 4" key="1">
    <citation type="submission" date="2020-08" db="EMBL/GenBank/DDBJ databases">
        <title>Genomic Encyclopedia of Type Strains, Phase IV (KMG-IV): sequencing the most valuable type-strain genomes for metagenomic binning, comparative biology and taxonomic classification.</title>
        <authorList>
            <person name="Goeker M."/>
        </authorList>
    </citation>
    <scope>NUCLEOTIDE SEQUENCE [LARGE SCALE GENOMIC DNA]</scope>
    <source>
        <strain evidence="3 4">DSM 26944</strain>
    </source>
</reference>
<organism evidence="3 4">
    <name type="scientific">Brucella daejeonensis</name>
    <dbReference type="NCBI Taxonomy" id="659015"/>
    <lineage>
        <taxon>Bacteria</taxon>
        <taxon>Pseudomonadati</taxon>
        <taxon>Pseudomonadota</taxon>
        <taxon>Alphaproteobacteria</taxon>
        <taxon>Hyphomicrobiales</taxon>
        <taxon>Brucellaceae</taxon>
        <taxon>Brucella/Ochrobactrum group</taxon>
        <taxon>Brucella</taxon>
    </lineage>
</organism>
<dbReference type="GO" id="GO:0016788">
    <property type="term" value="F:hydrolase activity, acting on ester bonds"/>
    <property type="evidence" value="ECO:0007669"/>
    <property type="project" value="UniProtKB-ARBA"/>
</dbReference>
<evidence type="ECO:0000259" key="2">
    <source>
        <dbReference type="Pfam" id="PF19040"/>
    </source>
</evidence>
<dbReference type="RefSeq" id="WP_183648946.1">
    <property type="nucleotide sequence ID" value="NZ_JACIJG010000003.1"/>
</dbReference>